<dbReference type="OrthoDB" id="424402at2759"/>
<dbReference type="GO" id="GO:0000172">
    <property type="term" value="C:ribonuclease MRP complex"/>
    <property type="evidence" value="ECO:0007669"/>
    <property type="project" value="TreeGrafter"/>
</dbReference>
<dbReference type="GO" id="GO:0003723">
    <property type="term" value="F:RNA binding"/>
    <property type="evidence" value="ECO:0007669"/>
    <property type="project" value="TreeGrafter"/>
</dbReference>
<reference evidence="6" key="1">
    <citation type="submission" date="2021-01" db="UniProtKB">
        <authorList>
            <consortium name="EnsemblMetazoa"/>
        </authorList>
    </citation>
    <scope>IDENTIFICATION</scope>
</reference>
<comment type="similarity">
    <text evidence="2">Belongs to the histone-like Alba family.</text>
</comment>
<feature type="region of interest" description="Disordered" evidence="4">
    <location>
        <begin position="192"/>
        <end position="211"/>
    </location>
</feature>
<dbReference type="PANTHER" id="PTHR13516:SF4">
    <property type="entry name" value="FI09323P"/>
    <property type="match status" value="1"/>
</dbReference>
<dbReference type="EnsemblMetazoa" id="XM_022788392">
    <property type="protein sequence ID" value="XP_022644127"/>
    <property type="gene ID" value="LOC111243189"/>
</dbReference>
<evidence type="ECO:0000256" key="1">
    <source>
        <dbReference type="ARBA" id="ARBA00004123"/>
    </source>
</evidence>
<dbReference type="GO" id="GO:0001682">
    <property type="term" value="P:tRNA 5'-leader removal"/>
    <property type="evidence" value="ECO:0007669"/>
    <property type="project" value="TreeGrafter"/>
</dbReference>
<keyword evidence="3" id="KW-0539">Nucleus</keyword>
<dbReference type="RefSeq" id="XP_022644125.1">
    <property type="nucleotide sequence ID" value="XM_022788390.1"/>
</dbReference>
<evidence type="ECO:0000256" key="4">
    <source>
        <dbReference type="SAM" id="MobiDB-lite"/>
    </source>
</evidence>
<accession>A0A7M7IXZ6</accession>
<feature type="compositionally biased region" description="Basic residues" evidence="4">
    <location>
        <begin position="143"/>
        <end position="155"/>
    </location>
</feature>
<evidence type="ECO:0000256" key="3">
    <source>
        <dbReference type="ARBA" id="ARBA00023242"/>
    </source>
</evidence>
<dbReference type="RefSeq" id="XP_022644126.1">
    <property type="nucleotide sequence ID" value="XM_022788391.1"/>
</dbReference>
<dbReference type="Proteomes" id="UP000594260">
    <property type="component" value="Unplaced"/>
</dbReference>
<dbReference type="SUPFAM" id="SSF82704">
    <property type="entry name" value="AlbA-like"/>
    <property type="match status" value="1"/>
</dbReference>
<keyword evidence="7" id="KW-1185">Reference proteome</keyword>
<dbReference type="InterPro" id="IPR036882">
    <property type="entry name" value="Alba-like_dom_sf"/>
</dbReference>
<dbReference type="Gene3D" id="3.30.110.20">
    <property type="entry name" value="Alba-like domain"/>
    <property type="match status" value="1"/>
</dbReference>
<dbReference type="KEGG" id="vde:111243189"/>
<feature type="region of interest" description="Disordered" evidence="4">
    <location>
        <begin position="142"/>
        <end position="181"/>
    </location>
</feature>
<dbReference type="EnsemblMetazoa" id="XM_022788389">
    <property type="protein sequence ID" value="XP_022644124"/>
    <property type="gene ID" value="LOC111243189"/>
</dbReference>
<dbReference type="CTD" id="54913"/>
<dbReference type="RefSeq" id="XP_022644124.1">
    <property type="nucleotide sequence ID" value="XM_022788389.1"/>
</dbReference>
<dbReference type="InterPro" id="IPR051958">
    <property type="entry name" value="Alba-like_NAB"/>
</dbReference>
<dbReference type="RefSeq" id="XP_022644127.1">
    <property type="nucleotide sequence ID" value="XM_022788392.1"/>
</dbReference>
<feature type="domain" description="DNA/RNA-binding protein Alba-like" evidence="5">
    <location>
        <begin position="31"/>
        <end position="89"/>
    </location>
</feature>
<dbReference type="EnsemblMetazoa" id="XM_022788391">
    <property type="protein sequence ID" value="XP_022644126"/>
    <property type="gene ID" value="LOC111243189"/>
</dbReference>
<dbReference type="OMA" id="RNLPVIW"/>
<proteinExistence type="inferred from homology"/>
<sequence>METYNRGEIVDVDVGLPFPVDLVDKNVPQLNVQAGSKIRNLLNFALPTIKNESQLIIVGSGLAISKVITVAEMLKRKERGLDQWNKIGYKKILEYWEPQEEGMFRLQVTREIPVMHILLSKTPLDPTLSGVQKVEVKGVKYQKQQRNRRSKQGKARKMEEKTWHGASDTAARNERSEGSQCRTDLNACVQGEEIGPNEVQNAEPKSTYIAE</sequence>
<protein>
    <recommendedName>
        <fullName evidence="5">DNA/RNA-binding protein Alba-like domain-containing protein</fullName>
    </recommendedName>
</protein>
<evidence type="ECO:0000313" key="7">
    <source>
        <dbReference type="Proteomes" id="UP000594260"/>
    </source>
</evidence>
<dbReference type="FunCoup" id="A0A7M7IXZ6">
    <property type="interactions" value="110"/>
</dbReference>
<dbReference type="Pfam" id="PF01918">
    <property type="entry name" value="Alba"/>
    <property type="match status" value="1"/>
</dbReference>
<dbReference type="InterPro" id="IPR002775">
    <property type="entry name" value="DNA/RNA-bd_Alba-like"/>
</dbReference>
<dbReference type="InParanoid" id="A0A7M7IXZ6"/>
<dbReference type="GO" id="GO:0005634">
    <property type="term" value="C:nucleus"/>
    <property type="evidence" value="ECO:0007669"/>
    <property type="project" value="UniProtKB-SubCell"/>
</dbReference>
<dbReference type="AlphaFoldDB" id="A0A7M7IXZ6"/>
<dbReference type="GeneID" id="111243189"/>
<evidence type="ECO:0000256" key="2">
    <source>
        <dbReference type="ARBA" id="ARBA00008018"/>
    </source>
</evidence>
<comment type="subcellular location">
    <subcellularLocation>
        <location evidence="1">Nucleus</location>
    </subcellularLocation>
</comment>
<evidence type="ECO:0000259" key="5">
    <source>
        <dbReference type="Pfam" id="PF01918"/>
    </source>
</evidence>
<organism evidence="6 7">
    <name type="scientific">Varroa destructor</name>
    <name type="common">Honeybee mite</name>
    <dbReference type="NCBI Taxonomy" id="109461"/>
    <lineage>
        <taxon>Eukaryota</taxon>
        <taxon>Metazoa</taxon>
        <taxon>Ecdysozoa</taxon>
        <taxon>Arthropoda</taxon>
        <taxon>Chelicerata</taxon>
        <taxon>Arachnida</taxon>
        <taxon>Acari</taxon>
        <taxon>Parasitiformes</taxon>
        <taxon>Mesostigmata</taxon>
        <taxon>Gamasina</taxon>
        <taxon>Dermanyssoidea</taxon>
        <taxon>Varroidae</taxon>
        <taxon>Varroa</taxon>
    </lineage>
</organism>
<evidence type="ECO:0000313" key="6">
    <source>
        <dbReference type="EnsemblMetazoa" id="XP_022644124"/>
    </source>
</evidence>
<dbReference type="PANTHER" id="PTHR13516">
    <property type="entry name" value="RIBONUCLEASE P SUBUNIT P25"/>
    <property type="match status" value="1"/>
</dbReference>
<name>A0A7M7IXZ6_VARDE</name>
<dbReference type="EnsemblMetazoa" id="XM_022788390">
    <property type="protein sequence ID" value="XP_022644125"/>
    <property type="gene ID" value="LOC111243189"/>
</dbReference>